<accession>A0A9Q6WQY3</accession>
<dbReference type="Proteomes" id="UP000509548">
    <property type="component" value="Plasmid unnamed"/>
</dbReference>
<dbReference type="EMBL" id="CP015960">
    <property type="protein sequence ID" value="QLB67066.1"/>
    <property type="molecule type" value="Genomic_DNA"/>
</dbReference>
<protein>
    <submittedName>
        <fullName evidence="1">Uncharacterized protein</fullName>
    </submittedName>
</protein>
<organism evidence="1 2">
    <name type="scientific">Paraburkholderia caribensis</name>
    <dbReference type="NCBI Taxonomy" id="75105"/>
    <lineage>
        <taxon>Bacteria</taxon>
        <taxon>Pseudomonadati</taxon>
        <taxon>Pseudomonadota</taxon>
        <taxon>Betaproteobacteria</taxon>
        <taxon>Burkholderiales</taxon>
        <taxon>Burkholderiaceae</taxon>
        <taxon>Paraburkholderia</taxon>
    </lineage>
</organism>
<dbReference type="AlphaFoldDB" id="A0A9Q6WQY3"/>
<sequence length="110" mass="12786">MIRGELAEPLEFQQKATMFGIAPCESKMPGRKADVPLEASIRNFHAMNRTHRKPLRQIPFGNDYQRSTFESQVHLIGTHAGQCNHDGQLAIVFEYFNRRFPYRRPGWLAR</sequence>
<proteinExistence type="predicted"/>
<gene>
    <name evidence="1" type="ORF">A9O66_31740</name>
</gene>
<geneLocation type="plasmid" evidence="2"/>
<evidence type="ECO:0000313" key="1">
    <source>
        <dbReference type="EMBL" id="QLB67066.1"/>
    </source>
</evidence>
<evidence type="ECO:0000313" key="2">
    <source>
        <dbReference type="Proteomes" id="UP000509548"/>
    </source>
</evidence>
<keyword evidence="1" id="KW-0614">Plasmid</keyword>
<reference evidence="1 2" key="1">
    <citation type="journal article" date="2014" name="Genome Announc.">
        <title>Draft Genome Sequence of the Haloacid-Degrading Burkholderia caribensis Strain MBA4.</title>
        <authorList>
            <person name="Pan Y."/>
            <person name="Kong K.F."/>
            <person name="Tsang J.S."/>
        </authorList>
    </citation>
    <scope>NUCLEOTIDE SEQUENCE [LARGE SCALE GENOMIC DNA]</scope>
    <source>
        <strain evidence="1 2">852011</strain>
    </source>
</reference>
<name>A0A9Q6WQY3_9BURK</name>